<keyword evidence="2" id="KW-1185">Reference proteome</keyword>
<evidence type="ECO:0000313" key="2">
    <source>
        <dbReference type="Proteomes" id="UP000014680"/>
    </source>
</evidence>
<dbReference type="GeneID" id="14882547"/>
<dbReference type="VEuPathDB" id="AmoebaDB:EIN_077390"/>
<dbReference type="AlphaFoldDB" id="A0A0A1TWA5"/>
<sequence>MYTKHLELQQQWIPSSVLAESDKGYGIGDSRVNYGDEKFHIYTHVHSDPTEDSKQGHEGDALFIVTDNGEVEKVWPWGCSHMMSGLQGWNNNTKTMIHDLVFLQRIQTSIIFINMRPIEVDVQPGKLVV</sequence>
<organism evidence="1 2">
    <name type="scientific">Entamoeba invadens IP1</name>
    <dbReference type="NCBI Taxonomy" id="370355"/>
    <lineage>
        <taxon>Eukaryota</taxon>
        <taxon>Amoebozoa</taxon>
        <taxon>Evosea</taxon>
        <taxon>Archamoebae</taxon>
        <taxon>Mastigamoebida</taxon>
        <taxon>Entamoebidae</taxon>
        <taxon>Entamoeba</taxon>
    </lineage>
</organism>
<dbReference type="OrthoDB" id="10642600at2759"/>
<dbReference type="KEGG" id="eiv:EIN_077390"/>
<protein>
    <submittedName>
        <fullName evidence="1">Uncharacterized protein</fullName>
    </submittedName>
</protein>
<reference evidence="1 2" key="1">
    <citation type="submission" date="2012-10" db="EMBL/GenBank/DDBJ databases">
        <authorList>
            <person name="Zafar N."/>
            <person name="Inman J."/>
            <person name="Hall N."/>
            <person name="Lorenzi H."/>
            <person name="Caler E."/>
        </authorList>
    </citation>
    <scope>NUCLEOTIDE SEQUENCE [LARGE SCALE GENOMIC DNA]</scope>
    <source>
        <strain evidence="1 2">IP1</strain>
    </source>
</reference>
<dbReference type="RefSeq" id="XP_004182930.1">
    <property type="nucleotide sequence ID" value="XM_004182882.1"/>
</dbReference>
<proteinExistence type="predicted"/>
<gene>
    <name evidence="1" type="ORF">EIN_077390</name>
</gene>
<accession>A0A0A1TWA5</accession>
<dbReference type="Proteomes" id="UP000014680">
    <property type="component" value="Unassembled WGS sequence"/>
</dbReference>
<name>A0A0A1TWA5_ENTIV</name>
<evidence type="ECO:0000313" key="1">
    <source>
        <dbReference type="EMBL" id="ELP83584.1"/>
    </source>
</evidence>
<dbReference type="EMBL" id="KB207261">
    <property type="protein sequence ID" value="ELP83584.1"/>
    <property type="molecule type" value="Genomic_DNA"/>
</dbReference>